<evidence type="ECO:0000256" key="1">
    <source>
        <dbReference type="ARBA" id="ARBA00008728"/>
    </source>
</evidence>
<comment type="caution">
    <text evidence="3">The sequence shown here is derived from an EMBL/GenBank/DDBJ whole genome shotgun (WGS) entry which is preliminary data.</text>
</comment>
<dbReference type="Gene3D" id="2.40.230.20">
    <property type="entry name" value="Nucleoside-specific channel-forming protein, Tsx-like"/>
    <property type="match status" value="1"/>
</dbReference>
<evidence type="ECO:0000256" key="2">
    <source>
        <dbReference type="SAM" id="SignalP"/>
    </source>
</evidence>
<feature type="chain" id="PRO_5045723487" evidence="2">
    <location>
        <begin position="24"/>
        <end position="255"/>
    </location>
</feature>
<comment type="similarity">
    <text evidence="1">Belongs to the nucleoside-specific channel-forming outer membrane porin (Tsx) (TC 1.B.10) family.</text>
</comment>
<dbReference type="SUPFAM" id="SSF111364">
    <property type="entry name" value="Tsx-like channel"/>
    <property type="match status" value="1"/>
</dbReference>
<sequence length="255" mass="28258">MNTFGKAVAAVCFAGAMAPAAHAEKFFSSSSVSALYGTNYKVTPEELVTFTYENVTAHNWGDTFFFIDRLQSRGDTAEFNETYGEFSPRASLSWLTGQPMAFGPVKDVLVAYTYEFGTNDDPFVPAFDNHLTGIGLSWDVPGFQYVDTNVYYANNDESADDWQLTVTWGLPFNVGAASFLFDGFMDYSSAASDHKAEMHINPQFKLDLGAFSNNPGVLYAGVEYSYWRNKFGLDQDLVFVDGTENAVSALVKFHF</sequence>
<protein>
    <submittedName>
        <fullName evidence="3">Outer membrane protein OmpK</fullName>
    </submittedName>
</protein>
<dbReference type="InterPro" id="IPR036777">
    <property type="entry name" value="Channel_Tsx-like_sf"/>
</dbReference>
<dbReference type="RefSeq" id="WP_302910407.1">
    <property type="nucleotide sequence ID" value="NZ_JAUMIS010000002.1"/>
</dbReference>
<keyword evidence="4" id="KW-1185">Reference proteome</keyword>
<feature type="signal peptide" evidence="2">
    <location>
        <begin position="1"/>
        <end position="23"/>
    </location>
</feature>
<keyword evidence="2" id="KW-0732">Signal</keyword>
<name>A0ABT8W3S4_9GAMM</name>
<evidence type="ECO:0000313" key="4">
    <source>
        <dbReference type="Proteomes" id="UP001168640"/>
    </source>
</evidence>
<dbReference type="Proteomes" id="UP001168640">
    <property type="component" value="Unassembled WGS sequence"/>
</dbReference>
<evidence type="ECO:0000313" key="3">
    <source>
        <dbReference type="EMBL" id="MDO3722813.1"/>
    </source>
</evidence>
<dbReference type="EMBL" id="JAUMIS010000002">
    <property type="protein sequence ID" value="MDO3722813.1"/>
    <property type="molecule type" value="Genomic_DNA"/>
</dbReference>
<organism evidence="3 4">
    <name type="scientific">Marinobacter suaedae</name>
    <dbReference type="NCBI Taxonomy" id="3057675"/>
    <lineage>
        <taxon>Bacteria</taxon>
        <taxon>Pseudomonadati</taxon>
        <taxon>Pseudomonadota</taxon>
        <taxon>Gammaproteobacteria</taxon>
        <taxon>Pseudomonadales</taxon>
        <taxon>Marinobacteraceae</taxon>
        <taxon>Marinobacter</taxon>
    </lineage>
</organism>
<dbReference type="InterPro" id="IPR018013">
    <property type="entry name" value="Channel_Tsx-like"/>
</dbReference>
<accession>A0ABT8W3S4</accession>
<reference evidence="3" key="1">
    <citation type="submission" date="2023-07" db="EMBL/GenBank/DDBJ databases">
        <title>Marinobacter sp. chi1 genome sequencing and assembly.</title>
        <authorList>
            <person name="Park S."/>
        </authorList>
    </citation>
    <scope>NUCLEOTIDE SEQUENCE</scope>
    <source>
        <strain evidence="3">Chi1</strain>
    </source>
</reference>
<dbReference type="Pfam" id="PF03502">
    <property type="entry name" value="Channel_Tsx"/>
    <property type="match status" value="1"/>
</dbReference>
<proteinExistence type="inferred from homology"/>
<gene>
    <name evidence="3" type="ORF">QVZ43_13905</name>
</gene>